<protein>
    <submittedName>
        <fullName evidence="1">Uncharacterized protein</fullName>
    </submittedName>
</protein>
<comment type="caution">
    <text evidence="1">The sequence shown here is derived from an EMBL/GenBank/DDBJ whole genome shotgun (WGS) entry which is preliminary data.</text>
</comment>
<dbReference type="Proteomes" id="UP001163321">
    <property type="component" value="Chromosome 9"/>
</dbReference>
<keyword evidence="2" id="KW-1185">Reference proteome</keyword>
<reference evidence="1 2" key="1">
    <citation type="journal article" date="2022" name="bioRxiv">
        <title>The genome of the oomycete Peronosclerospora sorghi, a cosmopolitan pathogen of maize and sorghum, is inflated with dispersed pseudogenes.</title>
        <authorList>
            <person name="Fletcher K."/>
            <person name="Martin F."/>
            <person name="Isakeit T."/>
            <person name="Cavanaugh K."/>
            <person name="Magill C."/>
            <person name="Michelmore R."/>
        </authorList>
    </citation>
    <scope>NUCLEOTIDE SEQUENCE [LARGE SCALE GENOMIC DNA]</scope>
    <source>
        <strain evidence="1">P6</strain>
    </source>
</reference>
<evidence type="ECO:0000313" key="1">
    <source>
        <dbReference type="EMBL" id="KAI9906085.1"/>
    </source>
</evidence>
<organism evidence="1 2">
    <name type="scientific">Peronosclerospora sorghi</name>
    <dbReference type="NCBI Taxonomy" id="230839"/>
    <lineage>
        <taxon>Eukaryota</taxon>
        <taxon>Sar</taxon>
        <taxon>Stramenopiles</taxon>
        <taxon>Oomycota</taxon>
        <taxon>Peronosporomycetes</taxon>
        <taxon>Peronosporales</taxon>
        <taxon>Peronosporaceae</taxon>
        <taxon>Peronosclerospora</taxon>
    </lineage>
</organism>
<dbReference type="EMBL" id="CM047588">
    <property type="protein sequence ID" value="KAI9906085.1"/>
    <property type="molecule type" value="Genomic_DNA"/>
</dbReference>
<name>A0ACC0VHV1_9STRA</name>
<evidence type="ECO:0000313" key="2">
    <source>
        <dbReference type="Proteomes" id="UP001163321"/>
    </source>
</evidence>
<proteinExistence type="predicted"/>
<accession>A0ACC0VHV1</accession>
<gene>
    <name evidence="1" type="ORF">PsorP6_014110</name>
</gene>
<sequence length="473" mass="51300">MLRDGVCQFGGKNWKAIAGRIEHRSPAECSKRWNALQGLDTVVKRPWSAEEDTEMRHLVAKYGASKWSVIASYLKDRNGKQCRERWHNQLNPSIKKTPWTEEENAIILRLQAQYGNCWAKITAALPGRTDNSVKNHWHSSLKSLGKARGSDTCSRDSAKSKRCKTRKKPRKARSVKKEEGLLSRTGAAFAFTDTVVAHDQNSACGVDGIAVAAVQAAACSLSLGEAPLASIDSFAGSSAGSVPCSVFGDGRGALSPDAVSSVDTFDLCLHSCTQSYQSELMKAQAVIDNVLDPMGIGGYNSNRVPPPFDPTSLGSDTIYDPSFQRSMARWYANDDNLCRSAGIELLPDPTSPAQPPFGLDELLFDPLQDVCGVMQSNPGSVQTAPPIEVAQALPQTMAETSLATCNSYPVMTPDVTPTSMSPRSMSQLDQIDCALFLKDFQIDAVHYEISPSECTMGPESTTSELSSLFEMDL</sequence>